<dbReference type="KEGG" id="swd:Swoo_2374"/>
<dbReference type="InterPro" id="IPR051531">
    <property type="entry name" value="N-acetyltransferase"/>
</dbReference>
<evidence type="ECO:0000259" key="1">
    <source>
        <dbReference type="PROSITE" id="PS51186"/>
    </source>
</evidence>
<dbReference type="PROSITE" id="PS51186">
    <property type="entry name" value="GNAT"/>
    <property type="match status" value="1"/>
</dbReference>
<dbReference type="Pfam" id="PF13302">
    <property type="entry name" value="Acetyltransf_3"/>
    <property type="match status" value="1"/>
</dbReference>
<keyword evidence="3" id="KW-1185">Reference proteome</keyword>
<dbReference type="HOGENOM" id="CLU_013985_3_1_6"/>
<dbReference type="eggNOG" id="COG1670">
    <property type="taxonomic scope" value="Bacteria"/>
</dbReference>
<dbReference type="Proteomes" id="UP000002168">
    <property type="component" value="Chromosome"/>
</dbReference>
<organism evidence="2 3">
    <name type="scientific">Shewanella woodyi (strain ATCC 51908 / MS32)</name>
    <dbReference type="NCBI Taxonomy" id="392500"/>
    <lineage>
        <taxon>Bacteria</taxon>
        <taxon>Pseudomonadati</taxon>
        <taxon>Pseudomonadota</taxon>
        <taxon>Gammaproteobacteria</taxon>
        <taxon>Alteromonadales</taxon>
        <taxon>Shewanellaceae</taxon>
        <taxon>Shewanella</taxon>
    </lineage>
</organism>
<accession>B1KFB2</accession>
<dbReference type="GO" id="GO:0016747">
    <property type="term" value="F:acyltransferase activity, transferring groups other than amino-acyl groups"/>
    <property type="evidence" value="ECO:0007669"/>
    <property type="project" value="InterPro"/>
</dbReference>
<dbReference type="PANTHER" id="PTHR43792">
    <property type="entry name" value="GNAT FAMILY, PUTATIVE (AFU_ORTHOLOGUE AFUA_3G00765)-RELATED-RELATED"/>
    <property type="match status" value="1"/>
</dbReference>
<dbReference type="STRING" id="392500.Swoo_2374"/>
<feature type="domain" description="N-acetyltransferase" evidence="1">
    <location>
        <begin position="44"/>
        <end position="189"/>
    </location>
</feature>
<dbReference type="RefSeq" id="WP_012324995.1">
    <property type="nucleotide sequence ID" value="NC_010506.1"/>
</dbReference>
<gene>
    <name evidence="2" type="ordered locus">Swoo_2374</name>
</gene>
<dbReference type="EMBL" id="CP000961">
    <property type="protein sequence ID" value="ACA86653.1"/>
    <property type="molecule type" value="Genomic_DNA"/>
</dbReference>
<dbReference type="AlphaFoldDB" id="B1KFB2"/>
<reference evidence="2 3" key="1">
    <citation type="submission" date="2008-02" db="EMBL/GenBank/DDBJ databases">
        <title>Complete sequence of Shewanella woodyi ATCC 51908.</title>
        <authorList>
            <consortium name="US DOE Joint Genome Institute"/>
            <person name="Copeland A."/>
            <person name="Lucas S."/>
            <person name="Lapidus A."/>
            <person name="Glavina del Rio T."/>
            <person name="Dalin E."/>
            <person name="Tice H."/>
            <person name="Bruce D."/>
            <person name="Goodwin L."/>
            <person name="Pitluck S."/>
            <person name="Sims D."/>
            <person name="Brettin T."/>
            <person name="Detter J.C."/>
            <person name="Han C."/>
            <person name="Kuske C.R."/>
            <person name="Schmutz J."/>
            <person name="Larimer F."/>
            <person name="Land M."/>
            <person name="Hauser L."/>
            <person name="Kyrpides N."/>
            <person name="Lykidis A."/>
            <person name="Zhao J.-S."/>
            <person name="Richardson P."/>
        </authorList>
    </citation>
    <scope>NUCLEOTIDE SEQUENCE [LARGE SCALE GENOMIC DNA]</scope>
    <source>
        <strain evidence="3">ATCC 51908 / MS32</strain>
    </source>
</reference>
<dbReference type="PANTHER" id="PTHR43792:SF1">
    <property type="entry name" value="N-ACETYLTRANSFERASE DOMAIN-CONTAINING PROTEIN"/>
    <property type="match status" value="1"/>
</dbReference>
<dbReference type="Gene3D" id="3.40.630.30">
    <property type="match status" value="1"/>
</dbReference>
<evidence type="ECO:0000313" key="2">
    <source>
        <dbReference type="EMBL" id="ACA86653.1"/>
    </source>
</evidence>
<keyword evidence="2" id="KW-0808">Transferase</keyword>
<dbReference type="InterPro" id="IPR000182">
    <property type="entry name" value="GNAT_dom"/>
</dbReference>
<sequence length="193" mass="22108">MNISDSARLTYDFMTANDAQLLFELDQDSEVMRHINGGELTSMQEIREIFIPRLESYADISKGWGMWKVSIKPNSNSAEQLSASEQFLGWILVRPLEFFSESPQWNNLELGWRFKQLAWGKGIATEAAQAVMEVVTNSEHVQYISAIALEENISSIKIMEKLGMKFLKKAMHHDPLGDCELVYYQKEIKPQIS</sequence>
<protein>
    <submittedName>
        <fullName evidence="2">GCN5-related N-acetyltransferase</fullName>
    </submittedName>
</protein>
<proteinExistence type="predicted"/>
<dbReference type="InterPro" id="IPR016181">
    <property type="entry name" value="Acyl_CoA_acyltransferase"/>
</dbReference>
<name>B1KFB2_SHEWM</name>
<evidence type="ECO:0000313" key="3">
    <source>
        <dbReference type="Proteomes" id="UP000002168"/>
    </source>
</evidence>
<dbReference type="SUPFAM" id="SSF55729">
    <property type="entry name" value="Acyl-CoA N-acyltransferases (Nat)"/>
    <property type="match status" value="1"/>
</dbReference>